<dbReference type="EMBL" id="DPVV01000129">
    <property type="protein sequence ID" value="HCL01506.1"/>
    <property type="molecule type" value="Genomic_DNA"/>
</dbReference>
<dbReference type="CDD" id="cd02440">
    <property type="entry name" value="AdoMet_MTases"/>
    <property type="match status" value="1"/>
</dbReference>
<dbReference type="PANTHER" id="PTHR44942">
    <property type="entry name" value="METHYLTRANSF_11 DOMAIN-CONTAINING PROTEIN"/>
    <property type="match status" value="1"/>
</dbReference>
<organism evidence="5 6">
    <name type="scientific">Lachnoclostridium phytofermentans</name>
    <dbReference type="NCBI Taxonomy" id="66219"/>
    <lineage>
        <taxon>Bacteria</taxon>
        <taxon>Bacillati</taxon>
        <taxon>Bacillota</taxon>
        <taxon>Clostridia</taxon>
        <taxon>Lachnospirales</taxon>
        <taxon>Lachnospiraceae</taxon>
    </lineage>
</organism>
<dbReference type="GO" id="GO:0032259">
    <property type="term" value="P:methylation"/>
    <property type="evidence" value="ECO:0007669"/>
    <property type="project" value="UniProtKB-KW"/>
</dbReference>
<keyword evidence="3 5" id="KW-0808">Transferase</keyword>
<dbReference type="AlphaFoldDB" id="A0A3D2X3E9"/>
<keyword evidence="2 5" id="KW-0489">Methyltransferase</keyword>
<dbReference type="SUPFAM" id="SSF53335">
    <property type="entry name" value="S-adenosyl-L-methionine-dependent methyltransferases"/>
    <property type="match status" value="1"/>
</dbReference>
<evidence type="ECO:0000259" key="4">
    <source>
        <dbReference type="Pfam" id="PF08241"/>
    </source>
</evidence>
<feature type="domain" description="Methyltransferase type 11" evidence="4">
    <location>
        <begin position="52"/>
        <end position="144"/>
    </location>
</feature>
<protein>
    <submittedName>
        <fullName evidence="5">SAM-dependent methyltransferase</fullName>
    </submittedName>
</protein>
<dbReference type="InterPro" id="IPR029063">
    <property type="entry name" value="SAM-dependent_MTases_sf"/>
</dbReference>
<evidence type="ECO:0000256" key="2">
    <source>
        <dbReference type="ARBA" id="ARBA00022603"/>
    </source>
</evidence>
<sequence length="281" mass="32139">METNNGTGWERHRRTHFDEIVVNYDRVRPEYPSVLFEDVCRYSGLKKGKKALEIGAGTGKATAPFIEAGYDVTAIEIGANMADFLTERFKGYKGFNVVTSTFEDALLEENNYDLIYAASAFHWVDAEIGCPKAFRLLKIRGAIALLRYNFNYIPPDDEELSEEIQAVYEKHFYSYYTWDSSNIKKITKKGFEEDPKLLSGYGFEDLSVYGFSDVLMNLYEATLTYSADEWIVFLDTLANHRNLPDCNRVSLYAGVKEAIIKHGGFHKVDCIFQLYMGRKST</sequence>
<dbReference type="GO" id="GO:0008757">
    <property type="term" value="F:S-adenosylmethionine-dependent methyltransferase activity"/>
    <property type="evidence" value="ECO:0007669"/>
    <property type="project" value="InterPro"/>
</dbReference>
<dbReference type="Proteomes" id="UP000262969">
    <property type="component" value="Unassembled WGS sequence"/>
</dbReference>
<comment type="similarity">
    <text evidence="1">Belongs to the methyltransferase superfamily.</text>
</comment>
<dbReference type="PANTHER" id="PTHR44942:SF4">
    <property type="entry name" value="METHYLTRANSFERASE TYPE 11 DOMAIN-CONTAINING PROTEIN"/>
    <property type="match status" value="1"/>
</dbReference>
<gene>
    <name evidence="5" type="ORF">DHW61_03675</name>
</gene>
<evidence type="ECO:0000256" key="3">
    <source>
        <dbReference type="ARBA" id="ARBA00022679"/>
    </source>
</evidence>
<proteinExistence type="inferred from homology"/>
<evidence type="ECO:0000313" key="5">
    <source>
        <dbReference type="EMBL" id="HCL01506.1"/>
    </source>
</evidence>
<comment type="caution">
    <text evidence="5">The sequence shown here is derived from an EMBL/GenBank/DDBJ whole genome shotgun (WGS) entry which is preliminary data.</text>
</comment>
<dbReference type="Gene3D" id="3.40.50.150">
    <property type="entry name" value="Vaccinia Virus protein VP39"/>
    <property type="match status" value="1"/>
</dbReference>
<dbReference type="InterPro" id="IPR013216">
    <property type="entry name" value="Methyltransf_11"/>
</dbReference>
<accession>A0A3D2X3E9</accession>
<dbReference type="InterPro" id="IPR051052">
    <property type="entry name" value="Diverse_substrate_MTase"/>
</dbReference>
<name>A0A3D2X3E9_9FIRM</name>
<evidence type="ECO:0000256" key="1">
    <source>
        <dbReference type="ARBA" id="ARBA00008361"/>
    </source>
</evidence>
<dbReference type="Pfam" id="PF08241">
    <property type="entry name" value="Methyltransf_11"/>
    <property type="match status" value="1"/>
</dbReference>
<reference evidence="5 6" key="1">
    <citation type="journal article" date="2018" name="Nat. Biotechnol.">
        <title>A standardized bacterial taxonomy based on genome phylogeny substantially revises the tree of life.</title>
        <authorList>
            <person name="Parks D.H."/>
            <person name="Chuvochina M."/>
            <person name="Waite D.W."/>
            <person name="Rinke C."/>
            <person name="Skarshewski A."/>
            <person name="Chaumeil P.A."/>
            <person name="Hugenholtz P."/>
        </authorList>
    </citation>
    <scope>NUCLEOTIDE SEQUENCE [LARGE SCALE GENOMIC DNA]</scope>
    <source>
        <strain evidence="5">UBA11728</strain>
    </source>
</reference>
<evidence type="ECO:0000313" key="6">
    <source>
        <dbReference type="Proteomes" id="UP000262969"/>
    </source>
</evidence>